<proteinExistence type="predicted"/>
<reference evidence="1 2" key="1">
    <citation type="submission" date="2024-07" db="EMBL/GenBank/DDBJ databases">
        <title>The genome sequence of type strain Sediminicola luteus GDMCC 1.2596T.</title>
        <authorList>
            <person name="Liu Y."/>
        </authorList>
    </citation>
    <scope>NUCLEOTIDE SEQUENCE [LARGE SCALE GENOMIC DNA]</scope>
    <source>
        <strain evidence="1 2">GDMCC 1.2596</strain>
    </source>
</reference>
<organism evidence="1 2">
    <name type="scientific">Sediminicola luteus</name>
    <dbReference type="NCBI Taxonomy" id="319238"/>
    <lineage>
        <taxon>Bacteria</taxon>
        <taxon>Pseudomonadati</taxon>
        <taxon>Bacteroidota</taxon>
        <taxon>Flavobacteriia</taxon>
        <taxon>Flavobacteriales</taxon>
        <taxon>Flavobacteriaceae</taxon>
        <taxon>Sediminicola</taxon>
    </lineage>
</organism>
<evidence type="ECO:0000313" key="1">
    <source>
        <dbReference type="EMBL" id="MET7030397.1"/>
    </source>
</evidence>
<keyword evidence="2" id="KW-1185">Reference proteome</keyword>
<dbReference type="RefSeq" id="WP_354619194.1">
    <property type="nucleotide sequence ID" value="NZ_JBEWYP010000008.1"/>
</dbReference>
<dbReference type="EMBL" id="JBEWYP010000008">
    <property type="protein sequence ID" value="MET7030397.1"/>
    <property type="molecule type" value="Genomic_DNA"/>
</dbReference>
<dbReference type="Proteomes" id="UP001549773">
    <property type="component" value="Unassembled WGS sequence"/>
</dbReference>
<evidence type="ECO:0000313" key="2">
    <source>
        <dbReference type="Proteomes" id="UP001549773"/>
    </source>
</evidence>
<comment type="caution">
    <text evidence="1">The sequence shown here is derived from an EMBL/GenBank/DDBJ whole genome shotgun (WGS) entry which is preliminary data.</text>
</comment>
<gene>
    <name evidence="1" type="ORF">ABXZ32_13395</name>
</gene>
<name>A0ABV2TYP0_9FLAO</name>
<protein>
    <submittedName>
        <fullName evidence="1">Uncharacterized protein</fullName>
    </submittedName>
</protein>
<sequence>MTTRTNWEELYVLSEHWKSDLLFYKDDLRFLHHLIDKYFIWITKAENLIMVKEIKADLLNLGQSCNDLLEKVGKHIIQIGYLIETPKRQDTRVFALEHQHLEQEITDFVKRFRKNRKEVFTITEYIMDSEAFYSIMEPQQP</sequence>
<accession>A0ABV2TYP0</accession>